<evidence type="ECO:0000313" key="1">
    <source>
        <dbReference type="EMBL" id="KFM82874.1"/>
    </source>
</evidence>
<protein>
    <submittedName>
        <fullName evidence="1">Uncharacterized protein</fullName>
    </submittedName>
</protein>
<dbReference type="AlphaFoldDB" id="A0A087UZT5"/>
<accession>A0A087UZT5</accession>
<dbReference type="EMBL" id="KK122513">
    <property type="protein sequence ID" value="KFM82874.1"/>
    <property type="molecule type" value="Genomic_DNA"/>
</dbReference>
<dbReference type="Proteomes" id="UP000054359">
    <property type="component" value="Unassembled WGS sequence"/>
</dbReference>
<organism evidence="1 2">
    <name type="scientific">Stegodyphus mimosarum</name>
    <name type="common">African social velvet spider</name>
    <dbReference type="NCBI Taxonomy" id="407821"/>
    <lineage>
        <taxon>Eukaryota</taxon>
        <taxon>Metazoa</taxon>
        <taxon>Ecdysozoa</taxon>
        <taxon>Arthropoda</taxon>
        <taxon>Chelicerata</taxon>
        <taxon>Arachnida</taxon>
        <taxon>Araneae</taxon>
        <taxon>Araneomorphae</taxon>
        <taxon>Entelegynae</taxon>
        <taxon>Eresoidea</taxon>
        <taxon>Eresidae</taxon>
        <taxon>Stegodyphus</taxon>
    </lineage>
</organism>
<gene>
    <name evidence="1" type="ORF">X975_19939</name>
</gene>
<reference evidence="1 2" key="1">
    <citation type="submission" date="2013-11" db="EMBL/GenBank/DDBJ databases">
        <title>Genome sequencing of Stegodyphus mimosarum.</title>
        <authorList>
            <person name="Bechsgaard J."/>
        </authorList>
    </citation>
    <scope>NUCLEOTIDE SEQUENCE [LARGE SCALE GENOMIC DNA]</scope>
</reference>
<sequence>MCSVRNELFVARKYVSNYSIKVSFQVRCSSRFKNSLFLPRTNFPHKVKPQVRCERDRMIEQKGKFDELYSWQ</sequence>
<feature type="non-terminal residue" evidence="1">
    <location>
        <position position="72"/>
    </location>
</feature>
<evidence type="ECO:0000313" key="2">
    <source>
        <dbReference type="Proteomes" id="UP000054359"/>
    </source>
</evidence>
<proteinExistence type="predicted"/>
<keyword evidence="2" id="KW-1185">Reference proteome</keyword>
<name>A0A087UZT5_STEMI</name>